<dbReference type="Proteomes" id="UP000734823">
    <property type="component" value="Unassembled WGS sequence"/>
</dbReference>
<accession>A0ABR7L0K6</accession>
<gene>
    <name evidence="3" type="ORF">GPZ80_02350</name>
</gene>
<sequence length="351" mass="38284">MRYSLLGRTGLKVSVLSLGAASLGSRWGQRWTMSRPAAEHLVGAALDHGINHFDTANVYNMGESEEWLGAILHGLSARERCVVSTKFGYRTSPDDPNSGGAGRKNMYTSVERSLRRLRTDYLDVLYLHLWDRVTPVEETLEAASDLVRSGKIRHFGLSNVPGWYLGAADAMGRNTGMTTPAAVQLNYNLLTRAAEPEFLSFQRYSGIGLVAWGPLANGLLSGRYTIDAAGRRISGGGRLTETFTTGDVDPFNPVVSRVLRCLTALAARLGHPPASIALAWLLRKPEVTSVLMGVSTIEQLNENLAATEVPLDDEALTEIDQASLEPPVHPYPFLTDELQELVHGNDNQKGE</sequence>
<dbReference type="Pfam" id="PF00248">
    <property type="entry name" value="Aldo_ket_red"/>
    <property type="match status" value="1"/>
</dbReference>
<comment type="caution">
    <text evidence="3">The sequence shown here is derived from an EMBL/GenBank/DDBJ whole genome shotgun (WGS) entry which is preliminary data.</text>
</comment>
<dbReference type="InterPro" id="IPR023210">
    <property type="entry name" value="NADP_OxRdtase_dom"/>
</dbReference>
<evidence type="ECO:0000313" key="3">
    <source>
        <dbReference type="EMBL" id="MBC6446013.1"/>
    </source>
</evidence>
<dbReference type="PANTHER" id="PTHR43364">
    <property type="entry name" value="NADH-SPECIFIC METHYLGLYOXAL REDUCTASE-RELATED"/>
    <property type="match status" value="1"/>
</dbReference>
<dbReference type="Gene3D" id="3.20.20.100">
    <property type="entry name" value="NADP-dependent oxidoreductase domain"/>
    <property type="match status" value="1"/>
</dbReference>
<keyword evidence="1" id="KW-0560">Oxidoreductase</keyword>
<dbReference type="SUPFAM" id="SSF51430">
    <property type="entry name" value="NAD(P)-linked oxidoreductase"/>
    <property type="match status" value="1"/>
</dbReference>
<name>A0ABR7L0K6_9PSEU</name>
<keyword evidence="4" id="KW-1185">Reference proteome</keyword>
<dbReference type="PANTHER" id="PTHR43364:SF4">
    <property type="entry name" value="NAD(P)-LINKED OXIDOREDUCTASE SUPERFAMILY PROTEIN"/>
    <property type="match status" value="1"/>
</dbReference>
<dbReference type="RefSeq" id="WP_187218062.1">
    <property type="nucleotide sequence ID" value="NZ_JABVED010000001.1"/>
</dbReference>
<evidence type="ECO:0000313" key="4">
    <source>
        <dbReference type="Proteomes" id="UP000734823"/>
    </source>
</evidence>
<evidence type="ECO:0000256" key="1">
    <source>
        <dbReference type="ARBA" id="ARBA00023002"/>
    </source>
</evidence>
<feature type="domain" description="NADP-dependent oxidoreductase" evidence="2">
    <location>
        <begin position="16"/>
        <end position="322"/>
    </location>
</feature>
<dbReference type="InterPro" id="IPR050523">
    <property type="entry name" value="AKR_Detox_Biosynth"/>
</dbReference>
<protein>
    <submittedName>
        <fullName evidence="3">Aldo/keto reductase</fullName>
    </submittedName>
</protein>
<dbReference type="EMBL" id="JABVED010000001">
    <property type="protein sequence ID" value="MBC6446013.1"/>
    <property type="molecule type" value="Genomic_DNA"/>
</dbReference>
<proteinExistence type="predicted"/>
<organism evidence="3 4">
    <name type="scientific">Actinokineospora xionganensis</name>
    <dbReference type="NCBI Taxonomy" id="2684470"/>
    <lineage>
        <taxon>Bacteria</taxon>
        <taxon>Bacillati</taxon>
        <taxon>Actinomycetota</taxon>
        <taxon>Actinomycetes</taxon>
        <taxon>Pseudonocardiales</taxon>
        <taxon>Pseudonocardiaceae</taxon>
        <taxon>Actinokineospora</taxon>
    </lineage>
</organism>
<evidence type="ECO:0000259" key="2">
    <source>
        <dbReference type="Pfam" id="PF00248"/>
    </source>
</evidence>
<reference evidence="3 4" key="1">
    <citation type="submission" date="2020-06" db="EMBL/GenBank/DDBJ databases">
        <title>Actinokineospora xiongansis sp. nov., isolated from soil of Baiyangdian.</title>
        <authorList>
            <person name="Zhang X."/>
        </authorList>
    </citation>
    <scope>NUCLEOTIDE SEQUENCE [LARGE SCALE GENOMIC DNA]</scope>
    <source>
        <strain evidence="3 4">HBU206404</strain>
    </source>
</reference>
<dbReference type="InterPro" id="IPR036812">
    <property type="entry name" value="NAD(P)_OxRdtase_dom_sf"/>
</dbReference>